<accession>A0ABP8VRQ0</accession>
<dbReference type="InterPro" id="IPR003362">
    <property type="entry name" value="Bact_transf"/>
</dbReference>
<sequence length="500" mass="53954">MSISTSGGADARRARLITRKGRSLGATPAELEQMVRGGGRRRRWSRRVQPYLVLGDLAVVLLVTAIASATPAAGALAGLAALLVLAARGAYRSRLTLSALDDAPTMAMAALVALAAESAVLMAAGGQPSGQASVLYFAGLALGLGLVRAIAYGVVREARRRGWVQHRTLILGADQTGRQLARAALDHPEYGLLPVGFLDHDGAAVDDDEPLPVPLLGSYQQLATFVRREGVSEVIVAFLDSEGARNAVSVHDDGRLVEAIRACDRLDAEIFVVPRLHELRHRGSDVDELWGIPLVRSRRATWRSPSWRLKRVLDVLVSGAALVAISPLLLALAVAVRLEVGPSVLFRQTRVGLDGEPFTLLKFRSLTLPDSPDDGGGAAAVWSINADARLGPVGRFIRATSLDELPQLINILRGDMSLVGPRPERPEFVDEFARSIPRYTARHRAPAGLTGWAQVNGLRGDTSIEERARFDNYYIQNWSLWLDAKIMARTVSSVLLRRGS</sequence>
<dbReference type="Gene3D" id="3.40.50.720">
    <property type="entry name" value="NAD(P)-binding Rossmann-like Domain"/>
    <property type="match status" value="1"/>
</dbReference>
<evidence type="ECO:0000259" key="8">
    <source>
        <dbReference type="Pfam" id="PF02397"/>
    </source>
</evidence>
<evidence type="ECO:0000256" key="2">
    <source>
        <dbReference type="ARBA" id="ARBA00006464"/>
    </source>
</evidence>
<keyword evidence="10" id="KW-1185">Reference proteome</keyword>
<evidence type="ECO:0000256" key="3">
    <source>
        <dbReference type="ARBA" id="ARBA00022679"/>
    </source>
</evidence>
<keyword evidence="6 7" id="KW-0472">Membrane</keyword>
<feature type="transmembrane region" description="Helical" evidence="7">
    <location>
        <begin position="312"/>
        <end position="336"/>
    </location>
</feature>
<dbReference type="EMBL" id="BAABIM010000001">
    <property type="protein sequence ID" value="GAA4669827.1"/>
    <property type="molecule type" value="Genomic_DNA"/>
</dbReference>
<keyword evidence="4 7" id="KW-0812">Transmembrane</keyword>
<comment type="caution">
    <text evidence="9">The sequence shown here is derived from an EMBL/GenBank/DDBJ whole genome shotgun (WGS) entry which is preliminary data.</text>
</comment>
<keyword evidence="3" id="KW-0808">Transferase</keyword>
<dbReference type="RefSeq" id="WP_345262266.1">
    <property type="nucleotide sequence ID" value="NZ_BAABIM010000001.1"/>
</dbReference>
<proteinExistence type="inferred from homology"/>
<evidence type="ECO:0000313" key="10">
    <source>
        <dbReference type="Proteomes" id="UP001500621"/>
    </source>
</evidence>
<keyword evidence="5 7" id="KW-1133">Transmembrane helix</keyword>
<evidence type="ECO:0000256" key="1">
    <source>
        <dbReference type="ARBA" id="ARBA00004141"/>
    </source>
</evidence>
<reference evidence="10" key="1">
    <citation type="journal article" date="2019" name="Int. J. Syst. Evol. Microbiol.">
        <title>The Global Catalogue of Microorganisms (GCM) 10K type strain sequencing project: providing services to taxonomists for standard genome sequencing and annotation.</title>
        <authorList>
            <consortium name="The Broad Institute Genomics Platform"/>
            <consortium name="The Broad Institute Genome Sequencing Center for Infectious Disease"/>
            <person name="Wu L."/>
            <person name="Ma J."/>
        </authorList>
    </citation>
    <scope>NUCLEOTIDE SEQUENCE [LARGE SCALE GENOMIC DNA]</scope>
    <source>
        <strain evidence="10">JCM 18127</strain>
    </source>
</reference>
<feature type="transmembrane region" description="Helical" evidence="7">
    <location>
        <begin position="134"/>
        <end position="155"/>
    </location>
</feature>
<evidence type="ECO:0000256" key="6">
    <source>
        <dbReference type="ARBA" id="ARBA00023136"/>
    </source>
</evidence>
<organism evidence="9 10">
    <name type="scientific">Nocardioides nanhaiensis</name>
    <dbReference type="NCBI Taxonomy" id="1476871"/>
    <lineage>
        <taxon>Bacteria</taxon>
        <taxon>Bacillati</taxon>
        <taxon>Actinomycetota</taxon>
        <taxon>Actinomycetes</taxon>
        <taxon>Propionibacteriales</taxon>
        <taxon>Nocardioidaceae</taxon>
        <taxon>Nocardioides</taxon>
    </lineage>
</organism>
<protein>
    <submittedName>
        <fullName evidence="9">Exopolysaccharide biosynthesis polyprenyl glycosylphosphotransferase</fullName>
    </submittedName>
</protein>
<feature type="transmembrane region" description="Helical" evidence="7">
    <location>
        <begin position="73"/>
        <end position="91"/>
    </location>
</feature>
<dbReference type="InterPro" id="IPR017475">
    <property type="entry name" value="EPS_sugar_tfrase"/>
</dbReference>
<feature type="transmembrane region" description="Helical" evidence="7">
    <location>
        <begin position="103"/>
        <end position="122"/>
    </location>
</feature>
<evidence type="ECO:0000256" key="4">
    <source>
        <dbReference type="ARBA" id="ARBA00022692"/>
    </source>
</evidence>
<dbReference type="Pfam" id="PF02397">
    <property type="entry name" value="Bac_transf"/>
    <property type="match status" value="1"/>
</dbReference>
<feature type="domain" description="Bacterial sugar transferase" evidence="8">
    <location>
        <begin position="310"/>
        <end position="495"/>
    </location>
</feature>
<dbReference type="Proteomes" id="UP001500621">
    <property type="component" value="Unassembled WGS sequence"/>
</dbReference>
<comment type="subcellular location">
    <subcellularLocation>
        <location evidence="1">Membrane</location>
        <topology evidence="1">Multi-pass membrane protein</topology>
    </subcellularLocation>
</comment>
<feature type="transmembrane region" description="Helical" evidence="7">
    <location>
        <begin position="50"/>
        <end position="67"/>
    </location>
</feature>
<gene>
    <name evidence="9" type="ORF">GCM10023226_02880</name>
</gene>
<comment type="similarity">
    <text evidence="2">Belongs to the bacterial sugar transferase family.</text>
</comment>
<evidence type="ECO:0000313" key="9">
    <source>
        <dbReference type="EMBL" id="GAA4669827.1"/>
    </source>
</evidence>
<dbReference type="PANTHER" id="PTHR30576:SF0">
    <property type="entry name" value="UNDECAPRENYL-PHOSPHATE N-ACETYLGALACTOSAMINYL 1-PHOSPHATE TRANSFERASE-RELATED"/>
    <property type="match status" value="1"/>
</dbReference>
<dbReference type="PANTHER" id="PTHR30576">
    <property type="entry name" value="COLANIC BIOSYNTHESIS UDP-GLUCOSE LIPID CARRIER TRANSFERASE"/>
    <property type="match status" value="1"/>
</dbReference>
<dbReference type="NCBIfam" id="TIGR03025">
    <property type="entry name" value="EPS_sugtrans"/>
    <property type="match status" value="1"/>
</dbReference>
<name>A0ABP8VRQ0_9ACTN</name>
<evidence type="ECO:0000256" key="7">
    <source>
        <dbReference type="SAM" id="Phobius"/>
    </source>
</evidence>
<dbReference type="Pfam" id="PF13727">
    <property type="entry name" value="CoA_binding_3"/>
    <property type="match status" value="1"/>
</dbReference>
<evidence type="ECO:0000256" key="5">
    <source>
        <dbReference type="ARBA" id="ARBA00022989"/>
    </source>
</evidence>